<evidence type="ECO:0000313" key="3">
    <source>
        <dbReference type="Proteomes" id="UP001237642"/>
    </source>
</evidence>
<dbReference type="Gene3D" id="3.40.50.2000">
    <property type="entry name" value="Glycogen Phosphorylase B"/>
    <property type="match status" value="1"/>
</dbReference>
<dbReference type="AlphaFoldDB" id="A0AAD8I1E7"/>
<sequence length="148" mass="16387">MESTPHIAIFPTPGMGHLIPLVQFAKRLISLHKFTATFIMPNEEPLSKAQKMFLDTLPDGLDYVVLPQVNLDDISDDVKIETRMSVLISRSLPSLRDMVKSIITTKKLVALVVDLFGTDALDVAIEFKGLAWPGSDSWLYTGAWKGST</sequence>
<dbReference type="GO" id="GO:0016757">
    <property type="term" value="F:glycosyltransferase activity"/>
    <property type="evidence" value="ECO:0007669"/>
    <property type="project" value="UniProtKB-KW"/>
</dbReference>
<evidence type="ECO:0000313" key="2">
    <source>
        <dbReference type="EMBL" id="KAK1377181.1"/>
    </source>
</evidence>
<dbReference type="EMBL" id="JAUIZM010000007">
    <property type="protein sequence ID" value="KAK1377181.1"/>
    <property type="molecule type" value="Genomic_DNA"/>
</dbReference>
<keyword evidence="1" id="KW-0808">Transferase</keyword>
<dbReference type="Proteomes" id="UP001237642">
    <property type="component" value="Unassembled WGS sequence"/>
</dbReference>
<accession>A0AAD8I1E7</accession>
<reference evidence="2" key="2">
    <citation type="submission" date="2023-05" db="EMBL/GenBank/DDBJ databases">
        <authorList>
            <person name="Schelkunov M.I."/>
        </authorList>
    </citation>
    <scope>NUCLEOTIDE SEQUENCE</scope>
    <source>
        <strain evidence="2">Hsosn_3</strain>
        <tissue evidence="2">Leaf</tissue>
    </source>
</reference>
<reference evidence="2" key="1">
    <citation type="submission" date="2023-02" db="EMBL/GenBank/DDBJ databases">
        <title>Genome of toxic invasive species Heracleum sosnowskyi carries increased number of genes despite the absence of recent whole-genome duplications.</title>
        <authorList>
            <person name="Schelkunov M."/>
            <person name="Shtratnikova V."/>
            <person name="Makarenko M."/>
            <person name="Klepikova A."/>
            <person name="Omelchenko D."/>
            <person name="Novikova G."/>
            <person name="Obukhova E."/>
            <person name="Bogdanov V."/>
            <person name="Penin A."/>
            <person name="Logacheva M."/>
        </authorList>
    </citation>
    <scope>NUCLEOTIDE SEQUENCE</scope>
    <source>
        <strain evidence="2">Hsosn_3</strain>
        <tissue evidence="2">Leaf</tissue>
    </source>
</reference>
<dbReference type="PANTHER" id="PTHR48046:SF6">
    <property type="entry name" value="GLYCOSYLTRANSFERASE"/>
    <property type="match status" value="1"/>
</dbReference>
<proteinExistence type="predicted"/>
<protein>
    <submittedName>
        <fullName evidence="2">Uncharacterized protein</fullName>
    </submittedName>
</protein>
<comment type="caution">
    <text evidence="2">The sequence shown here is derived from an EMBL/GenBank/DDBJ whole genome shotgun (WGS) entry which is preliminary data.</text>
</comment>
<dbReference type="SUPFAM" id="SSF53756">
    <property type="entry name" value="UDP-Glycosyltransferase/glycogen phosphorylase"/>
    <property type="match status" value="1"/>
</dbReference>
<keyword evidence="3" id="KW-1185">Reference proteome</keyword>
<dbReference type="PANTHER" id="PTHR48046">
    <property type="entry name" value="UDP-GLYCOSYLTRANSFERASE 72E1"/>
    <property type="match status" value="1"/>
</dbReference>
<organism evidence="2 3">
    <name type="scientific">Heracleum sosnowskyi</name>
    <dbReference type="NCBI Taxonomy" id="360622"/>
    <lineage>
        <taxon>Eukaryota</taxon>
        <taxon>Viridiplantae</taxon>
        <taxon>Streptophyta</taxon>
        <taxon>Embryophyta</taxon>
        <taxon>Tracheophyta</taxon>
        <taxon>Spermatophyta</taxon>
        <taxon>Magnoliopsida</taxon>
        <taxon>eudicotyledons</taxon>
        <taxon>Gunneridae</taxon>
        <taxon>Pentapetalae</taxon>
        <taxon>asterids</taxon>
        <taxon>campanulids</taxon>
        <taxon>Apiales</taxon>
        <taxon>Apiaceae</taxon>
        <taxon>Apioideae</taxon>
        <taxon>apioid superclade</taxon>
        <taxon>Tordylieae</taxon>
        <taxon>Tordyliinae</taxon>
        <taxon>Heracleum</taxon>
    </lineage>
</organism>
<evidence type="ECO:0000256" key="1">
    <source>
        <dbReference type="ARBA" id="ARBA00022676"/>
    </source>
</evidence>
<name>A0AAD8I1E7_9APIA</name>
<gene>
    <name evidence="2" type="ORF">POM88_033374</name>
</gene>
<keyword evidence="1" id="KW-0328">Glycosyltransferase</keyword>